<protein>
    <submittedName>
        <fullName evidence="4">GldG family protein</fullName>
    </submittedName>
</protein>
<comment type="caution">
    <text evidence="4">The sequence shown here is derived from an EMBL/GenBank/DDBJ whole genome shotgun (WGS) entry which is preliminary data.</text>
</comment>
<feature type="transmembrane region" description="Helical" evidence="1">
    <location>
        <begin position="460"/>
        <end position="482"/>
    </location>
</feature>
<name>A0A938XCA6_9CLOT</name>
<evidence type="ECO:0000259" key="3">
    <source>
        <dbReference type="Pfam" id="PF23357"/>
    </source>
</evidence>
<evidence type="ECO:0000313" key="5">
    <source>
        <dbReference type="Proteomes" id="UP000705508"/>
    </source>
</evidence>
<dbReference type="Pfam" id="PF23357">
    <property type="entry name" value="DUF7088"/>
    <property type="match status" value="1"/>
</dbReference>
<keyword evidence="1" id="KW-1133">Transmembrane helix</keyword>
<evidence type="ECO:0000256" key="1">
    <source>
        <dbReference type="SAM" id="Phobius"/>
    </source>
</evidence>
<dbReference type="Pfam" id="PF09822">
    <property type="entry name" value="ABC_transp_aux"/>
    <property type="match status" value="1"/>
</dbReference>
<feature type="domain" description="ABC-type uncharacterised transport system" evidence="2">
    <location>
        <begin position="189"/>
        <end position="428"/>
    </location>
</feature>
<feature type="transmembrane region" description="Helical" evidence="1">
    <location>
        <begin position="23"/>
        <end position="48"/>
    </location>
</feature>
<dbReference type="InterPro" id="IPR055396">
    <property type="entry name" value="DUF7088"/>
</dbReference>
<keyword evidence="1" id="KW-0472">Membrane</keyword>
<proteinExistence type="predicted"/>
<dbReference type="InterPro" id="IPR019196">
    <property type="entry name" value="ABC_transp_unknown"/>
</dbReference>
<dbReference type="EMBL" id="JACJKS010000006">
    <property type="protein sequence ID" value="MBM6948215.1"/>
    <property type="molecule type" value="Genomic_DNA"/>
</dbReference>
<reference evidence="4" key="2">
    <citation type="journal article" date="2021" name="Sci. Rep.">
        <title>The distribution of antibiotic resistance genes in chicken gut microbiota commensals.</title>
        <authorList>
            <person name="Juricova H."/>
            <person name="Matiasovicova J."/>
            <person name="Kubasova T."/>
            <person name="Cejkova D."/>
            <person name="Rychlik I."/>
        </authorList>
    </citation>
    <scope>NUCLEOTIDE SEQUENCE</scope>
    <source>
        <strain evidence="4">An582</strain>
    </source>
</reference>
<dbReference type="AlphaFoldDB" id="A0A938XCA6"/>
<sequence>MKETIKNYITTIREQFGTRSSKVGSYSFILTAVVLAILITVNAALGFLPDSYAQADLTANQLYSISSQSKVMLSSLKDDITIYWIVTAGQEDEFVEKLLHNYEDYSSKVKVEKKDPDLNPDFTNAYTDEEIYNNSVIVECGDRYRYISYEDMYSTSSTDAYSMYTAADEFSGEKLITSAVSYCTTEDIPVIHVLEGHGETALSDSFAEAVETDNLETETLSLLNGEAVPEEVECILINAPSTDISEQEKDMLTEFLEGGGRVLILSGTNTEDELPNLKAVAEYYGISVMEGVVVESDTDHYVFNTPVLLMPDLESSEITDPLIDDNYHVIMPVAKALDLSKTDSNVTVTSLLTSSEGSYLKEDGYNIGTYEKEDGDTEGPLTLAALAAKETEDGEGQMQLVWIASSVMLDDAYNQYSSDANEDFVLNALEMMCGKEDSVSVRSKSLTNEYLTVSTSASSLIKIVTIAVIPAAYLIFGIVVVVRRKRR</sequence>
<accession>A0A938XCA6</accession>
<organism evidence="4 5">
    <name type="scientific">Mordavella massiliensis</name>
    <dbReference type="NCBI Taxonomy" id="1871024"/>
    <lineage>
        <taxon>Bacteria</taxon>
        <taxon>Bacillati</taxon>
        <taxon>Bacillota</taxon>
        <taxon>Clostridia</taxon>
        <taxon>Eubacteriales</taxon>
        <taxon>Clostridiaceae</taxon>
        <taxon>Mordavella</taxon>
    </lineage>
</organism>
<gene>
    <name evidence="4" type="ORF">H6A20_06030</name>
</gene>
<dbReference type="Proteomes" id="UP000705508">
    <property type="component" value="Unassembled WGS sequence"/>
</dbReference>
<reference evidence="4" key="1">
    <citation type="submission" date="2020-08" db="EMBL/GenBank/DDBJ databases">
        <authorList>
            <person name="Cejkova D."/>
            <person name="Kubasova T."/>
            <person name="Jahodarova E."/>
            <person name="Rychlik I."/>
        </authorList>
    </citation>
    <scope>NUCLEOTIDE SEQUENCE</scope>
    <source>
        <strain evidence="4">An582</strain>
    </source>
</reference>
<dbReference type="RefSeq" id="WP_204906235.1">
    <property type="nucleotide sequence ID" value="NZ_JACJKS010000006.1"/>
</dbReference>
<keyword evidence="1" id="KW-0812">Transmembrane</keyword>
<evidence type="ECO:0000259" key="2">
    <source>
        <dbReference type="Pfam" id="PF09822"/>
    </source>
</evidence>
<evidence type="ECO:0000313" key="4">
    <source>
        <dbReference type="EMBL" id="MBM6948215.1"/>
    </source>
</evidence>
<feature type="domain" description="DUF7088" evidence="3">
    <location>
        <begin position="60"/>
        <end position="140"/>
    </location>
</feature>